<comment type="similarity">
    <text evidence="2">Belongs to the NPC2 family.</text>
</comment>
<proteinExistence type="inferred from homology"/>
<dbReference type="Proteomes" id="UP000007879">
    <property type="component" value="Unassembled WGS sequence"/>
</dbReference>
<dbReference type="KEGG" id="aqu:109582700"/>
<dbReference type="InterPro" id="IPR036846">
    <property type="entry name" value="GM2-AP_sf"/>
</dbReference>
<keyword evidence="6" id="KW-0445">Lipid transport</keyword>
<evidence type="ECO:0000256" key="2">
    <source>
        <dbReference type="ARBA" id="ARBA00006370"/>
    </source>
</evidence>
<feature type="signal peptide" evidence="7">
    <location>
        <begin position="1"/>
        <end position="18"/>
    </location>
</feature>
<evidence type="ECO:0000256" key="5">
    <source>
        <dbReference type="ARBA" id="ARBA00022729"/>
    </source>
</evidence>
<comment type="subunit">
    <text evidence="3">Monomer.</text>
</comment>
<accession>A0AAN0J8S4</accession>
<dbReference type="InterPro" id="IPR003172">
    <property type="entry name" value="ML_dom"/>
</dbReference>
<evidence type="ECO:0000256" key="6">
    <source>
        <dbReference type="ARBA" id="ARBA00023055"/>
    </source>
</evidence>
<dbReference type="GO" id="GO:0015918">
    <property type="term" value="P:sterol transport"/>
    <property type="evidence" value="ECO:0007669"/>
    <property type="project" value="InterPro"/>
</dbReference>
<keyword evidence="5 7" id="KW-0732">Signal</keyword>
<dbReference type="InterPro" id="IPR014756">
    <property type="entry name" value="Ig_E-set"/>
</dbReference>
<sequence length="167" mass="19268">MNIRGKHILLCLSIAVAAHVSNLTNNYNTGIEPTDNKGFTDCSISHNFGEMTNATTSPTPLIPGRNYHITATVTIKKPIQWAILHFIVKRKFKNYANITFIDEKFNFCDIWVSFFNMHCPIEPGIYNYNYSEILPQLMWPGLYYSKVTIYNENGEQLLCMMKEFDIN</sequence>
<evidence type="ECO:0000256" key="3">
    <source>
        <dbReference type="ARBA" id="ARBA00011245"/>
    </source>
</evidence>
<dbReference type="SUPFAM" id="SSF81296">
    <property type="entry name" value="E set domains"/>
    <property type="match status" value="1"/>
</dbReference>
<dbReference type="PANTHER" id="PTHR11306:SF0">
    <property type="entry name" value="PHOSPHATIDYLGLYCEROL_PHOSPHATIDYLINOSITOL TRANSFER PROTEIN"/>
    <property type="match status" value="1"/>
</dbReference>
<dbReference type="GO" id="GO:0032934">
    <property type="term" value="F:sterol binding"/>
    <property type="evidence" value="ECO:0007669"/>
    <property type="project" value="InterPro"/>
</dbReference>
<feature type="chain" id="PRO_5042971135" description="MD-2-related lipid-recognition domain-containing protein" evidence="7">
    <location>
        <begin position="19"/>
        <end position="167"/>
    </location>
</feature>
<reference evidence="9" key="2">
    <citation type="submission" date="2024-06" db="UniProtKB">
        <authorList>
            <consortium name="EnsemblMetazoa"/>
        </authorList>
    </citation>
    <scope>IDENTIFICATION</scope>
</reference>
<organism evidence="9 10">
    <name type="scientific">Amphimedon queenslandica</name>
    <name type="common">Sponge</name>
    <dbReference type="NCBI Taxonomy" id="400682"/>
    <lineage>
        <taxon>Eukaryota</taxon>
        <taxon>Metazoa</taxon>
        <taxon>Porifera</taxon>
        <taxon>Demospongiae</taxon>
        <taxon>Heteroscleromorpha</taxon>
        <taxon>Haplosclerida</taxon>
        <taxon>Niphatidae</taxon>
        <taxon>Amphimedon</taxon>
    </lineage>
</organism>
<reference evidence="10" key="1">
    <citation type="journal article" date="2010" name="Nature">
        <title>The Amphimedon queenslandica genome and the evolution of animal complexity.</title>
        <authorList>
            <person name="Srivastava M."/>
            <person name="Simakov O."/>
            <person name="Chapman J."/>
            <person name="Fahey B."/>
            <person name="Gauthier M.E."/>
            <person name="Mitros T."/>
            <person name="Richards G.S."/>
            <person name="Conaco C."/>
            <person name="Dacre M."/>
            <person name="Hellsten U."/>
            <person name="Larroux C."/>
            <person name="Putnam N.H."/>
            <person name="Stanke M."/>
            <person name="Adamska M."/>
            <person name="Darling A."/>
            <person name="Degnan S.M."/>
            <person name="Oakley T.H."/>
            <person name="Plachetzki D.C."/>
            <person name="Zhai Y."/>
            <person name="Adamski M."/>
            <person name="Calcino A."/>
            <person name="Cummins S.F."/>
            <person name="Goodstein D.M."/>
            <person name="Harris C."/>
            <person name="Jackson D.J."/>
            <person name="Leys S.P."/>
            <person name="Shu S."/>
            <person name="Woodcroft B.J."/>
            <person name="Vervoort M."/>
            <person name="Kosik K.S."/>
            <person name="Manning G."/>
            <person name="Degnan B.M."/>
            <person name="Rokhsar D.S."/>
        </authorList>
    </citation>
    <scope>NUCLEOTIDE SEQUENCE [LARGE SCALE GENOMIC DNA]</scope>
</reference>
<dbReference type="SMART" id="SM00737">
    <property type="entry name" value="ML"/>
    <property type="match status" value="1"/>
</dbReference>
<dbReference type="Gene3D" id="2.70.220.10">
    <property type="entry name" value="Ganglioside GM2 activator"/>
    <property type="match status" value="1"/>
</dbReference>
<evidence type="ECO:0000313" key="9">
    <source>
        <dbReference type="EnsemblMetazoa" id="XP_019853131.1"/>
    </source>
</evidence>
<keyword evidence="4" id="KW-0813">Transport</keyword>
<protein>
    <recommendedName>
        <fullName evidence="8">MD-2-related lipid-recognition domain-containing protein</fullName>
    </recommendedName>
</protein>
<comment type="function">
    <text evidence="1">Catalyzes the intermembrane transfer of phosphatidylglycerol and phosphatidylinositol.</text>
</comment>
<dbReference type="RefSeq" id="XP_019853131.1">
    <property type="nucleotide sequence ID" value="XM_019997572.1"/>
</dbReference>
<evidence type="ECO:0000259" key="8">
    <source>
        <dbReference type="SMART" id="SM00737"/>
    </source>
</evidence>
<feature type="domain" description="MD-2-related lipid-recognition" evidence="8">
    <location>
        <begin position="39"/>
        <end position="164"/>
    </location>
</feature>
<dbReference type="EnsemblMetazoa" id="XM_019997572.1">
    <property type="protein sequence ID" value="XP_019853131.1"/>
    <property type="gene ID" value="LOC109582700"/>
</dbReference>
<evidence type="ECO:0000256" key="4">
    <source>
        <dbReference type="ARBA" id="ARBA00022448"/>
    </source>
</evidence>
<evidence type="ECO:0000256" key="7">
    <source>
        <dbReference type="SAM" id="SignalP"/>
    </source>
</evidence>
<keyword evidence="10" id="KW-1185">Reference proteome</keyword>
<evidence type="ECO:0000313" key="10">
    <source>
        <dbReference type="Proteomes" id="UP000007879"/>
    </source>
</evidence>
<dbReference type="AlphaFoldDB" id="A0AAN0J8S4"/>
<evidence type="ECO:0000256" key="1">
    <source>
        <dbReference type="ARBA" id="ARBA00002053"/>
    </source>
</evidence>
<dbReference type="Pfam" id="PF02221">
    <property type="entry name" value="E1_DerP2_DerF2"/>
    <property type="match status" value="1"/>
</dbReference>
<dbReference type="InterPro" id="IPR039670">
    <property type="entry name" value="NPC2-like"/>
</dbReference>
<dbReference type="PANTHER" id="PTHR11306">
    <property type="entry name" value="NIEMANN PICK TYPE C2 PROTEIN NPC2-RELATED"/>
    <property type="match status" value="1"/>
</dbReference>
<name>A0AAN0J8S4_AMPQE</name>
<dbReference type="GeneID" id="109582700"/>